<evidence type="ECO:0000259" key="19">
    <source>
        <dbReference type="PROSITE" id="PS50208"/>
    </source>
</evidence>
<comment type="subcellular location">
    <subcellularLocation>
        <location evidence="2">Cytoplasm</location>
    </subcellularLocation>
    <subcellularLocation>
        <location evidence="1">Nucleus</location>
    </subcellularLocation>
</comment>
<keyword evidence="17" id="KW-0175">Coiled coil</keyword>
<dbReference type="InterPro" id="IPR001309">
    <property type="entry name" value="Pept_C14_p20"/>
</dbReference>
<evidence type="ECO:0000256" key="16">
    <source>
        <dbReference type="RuleBase" id="RU003971"/>
    </source>
</evidence>
<dbReference type="GO" id="GO:0004197">
    <property type="term" value="F:cysteine-type endopeptidase activity"/>
    <property type="evidence" value="ECO:0007669"/>
    <property type="project" value="InterPro"/>
</dbReference>
<evidence type="ECO:0000256" key="15">
    <source>
        <dbReference type="ARBA" id="ARBA00029534"/>
    </source>
</evidence>
<evidence type="ECO:0000256" key="6">
    <source>
        <dbReference type="ARBA" id="ARBA00022703"/>
    </source>
</evidence>
<evidence type="ECO:0000256" key="1">
    <source>
        <dbReference type="ARBA" id="ARBA00004123"/>
    </source>
</evidence>
<dbReference type="PROSITE" id="PS50208">
    <property type="entry name" value="CASPASE_P20"/>
    <property type="match status" value="1"/>
</dbReference>
<evidence type="ECO:0000256" key="14">
    <source>
        <dbReference type="ARBA" id="ARBA00029486"/>
    </source>
</evidence>
<feature type="coiled-coil region" evidence="17">
    <location>
        <begin position="50"/>
        <end position="77"/>
    </location>
</feature>
<evidence type="ECO:0000313" key="20">
    <source>
        <dbReference type="EMBL" id="KAF4074724.1"/>
    </source>
</evidence>
<keyword evidence="8" id="KW-0788">Thiol protease</keyword>
<feature type="domain" description="Caspase family p20" evidence="19">
    <location>
        <begin position="29"/>
        <end position="153"/>
    </location>
</feature>
<protein>
    <recommendedName>
        <fullName evidence="15">Caspase-6</fullName>
        <ecNumber evidence="14">3.4.22.59</ecNumber>
    </recommendedName>
</protein>
<name>A0A7J5ZVS8_AMEME</name>
<keyword evidence="5" id="KW-0645">Protease</keyword>
<evidence type="ECO:0000256" key="3">
    <source>
        <dbReference type="ARBA" id="ARBA00010134"/>
    </source>
</evidence>
<dbReference type="GO" id="GO:0006915">
    <property type="term" value="P:apoptotic process"/>
    <property type="evidence" value="ECO:0007669"/>
    <property type="project" value="UniProtKB-KW"/>
</dbReference>
<dbReference type="AlphaFoldDB" id="A0A7J5ZVS8"/>
<keyword evidence="9" id="KW-0068">Autocatalytic cleavage</keyword>
<dbReference type="CDD" id="cd00032">
    <property type="entry name" value="CASc"/>
    <property type="match status" value="1"/>
</dbReference>
<dbReference type="InterPro" id="IPR002398">
    <property type="entry name" value="Pept_C14"/>
</dbReference>
<dbReference type="GO" id="GO:0006508">
    <property type="term" value="P:proteolysis"/>
    <property type="evidence" value="ECO:0007669"/>
    <property type="project" value="UniProtKB-KW"/>
</dbReference>
<sequence>MYSRYRRRLLHPSACYIDPDEEYIMMNKRRGLALIFNQENFDKELNLTTRNGSTADRENLEKRFEQLEFEVRTYNDKKREEVLRVITEASNANHSDADCFICVFLSHGENELVYAQDDAIEIQHMTSLFRGDKCQSLVGKPKIFILQASRGKVEDDPVTPIETVDSDLDNELVADAGVVHTLPAGADFIMCYSVAEGFYSFMETVNGSWFVQDLCELLRCYGSTLEFTKLLTLINRKVSQRSVMNNRNLWAIGKKQVPCFASMLTKKLYFRPKGGE</sequence>
<evidence type="ECO:0000256" key="2">
    <source>
        <dbReference type="ARBA" id="ARBA00004496"/>
    </source>
</evidence>
<evidence type="ECO:0000259" key="18">
    <source>
        <dbReference type="PROSITE" id="PS50207"/>
    </source>
</evidence>
<dbReference type="InterPro" id="IPR029030">
    <property type="entry name" value="Caspase-like_dom_sf"/>
</dbReference>
<dbReference type="PRINTS" id="PR00376">
    <property type="entry name" value="IL1BCENZYME"/>
</dbReference>
<evidence type="ECO:0000256" key="12">
    <source>
        <dbReference type="ARBA" id="ARBA00029356"/>
    </source>
</evidence>
<dbReference type="EC" id="3.4.22.59" evidence="14"/>
<keyword evidence="11" id="KW-0539">Nucleus</keyword>
<dbReference type="PROSITE" id="PS50207">
    <property type="entry name" value="CASPASE_P10"/>
    <property type="match status" value="1"/>
</dbReference>
<keyword evidence="7" id="KW-0378">Hydrolase</keyword>
<evidence type="ECO:0000256" key="4">
    <source>
        <dbReference type="ARBA" id="ARBA00022490"/>
    </source>
</evidence>
<dbReference type="PROSITE" id="PS01121">
    <property type="entry name" value="CASPASE_HIS"/>
    <property type="match status" value="1"/>
</dbReference>
<evidence type="ECO:0000313" key="21">
    <source>
        <dbReference type="Proteomes" id="UP000593565"/>
    </source>
</evidence>
<dbReference type="GO" id="GO:0005634">
    <property type="term" value="C:nucleus"/>
    <property type="evidence" value="ECO:0007669"/>
    <property type="project" value="UniProtKB-SubCell"/>
</dbReference>
<dbReference type="Gene3D" id="3.40.50.1460">
    <property type="match status" value="1"/>
</dbReference>
<dbReference type="SMART" id="SM00115">
    <property type="entry name" value="CASc"/>
    <property type="match status" value="1"/>
</dbReference>
<feature type="domain" description="Caspase family p10" evidence="18">
    <location>
        <begin position="178"/>
        <end position="272"/>
    </location>
</feature>
<reference evidence="20 21" key="1">
    <citation type="submission" date="2020-02" db="EMBL/GenBank/DDBJ databases">
        <title>A chromosome-scale genome assembly of the black bullhead catfish (Ameiurus melas).</title>
        <authorList>
            <person name="Wen M."/>
            <person name="Zham M."/>
            <person name="Cabau C."/>
            <person name="Klopp C."/>
            <person name="Donnadieu C."/>
            <person name="Roques C."/>
            <person name="Bouchez O."/>
            <person name="Lampietro C."/>
            <person name="Jouanno E."/>
            <person name="Herpin A."/>
            <person name="Louis A."/>
            <person name="Berthelot C."/>
            <person name="Parey E."/>
            <person name="Roest-Crollius H."/>
            <person name="Braasch I."/>
            <person name="Postlethwait J."/>
            <person name="Robinson-Rechavi M."/>
            <person name="Echchiki A."/>
            <person name="Begum T."/>
            <person name="Montfort J."/>
            <person name="Schartl M."/>
            <person name="Bobe J."/>
            <person name="Guiguen Y."/>
        </authorList>
    </citation>
    <scope>NUCLEOTIDE SEQUENCE [LARGE SCALE GENOMIC DNA]</scope>
    <source>
        <strain evidence="20">M_S1</strain>
        <tissue evidence="20">Blood</tissue>
    </source>
</reference>
<dbReference type="InterPro" id="IPR011600">
    <property type="entry name" value="Pept_C14_caspase"/>
</dbReference>
<dbReference type="FunFam" id="3.40.50.1460:FF:000001">
    <property type="entry name" value="Caspase-3 preproprotein"/>
    <property type="match status" value="1"/>
</dbReference>
<gene>
    <name evidence="20" type="ORF">AMELA_G00242550</name>
</gene>
<keyword evidence="4" id="KW-0963">Cytoplasm</keyword>
<comment type="caution">
    <text evidence="20">The sequence shown here is derived from an EMBL/GenBank/DDBJ whole genome shotgun (WGS) entry which is preliminary data.</text>
</comment>
<comment type="catalytic activity">
    <reaction evidence="12">
        <text>Strict requirement for Asp at position P1 and has a preferred cleavage sequence of Val-Glu-His-Asp-|-.</text>
        <dbReference type="EC" id="3.4.22.59"/>
    </reaction>
</comment>
<dbReference type="SUPFAM" id="SSF52129">
    <property type="entry name" value="Caspase-like"/>
    <property type="match status" value="1"/>
</dbReference>
<dbReference type="PANTHER" id="PTHR10454">
    <property type="entry name" value="CASPASE"/>
    <property type="match status" value="1"/>
</dbReference>
<keyword evidence="10" id="KW-0865">Zymogen</keyword>
<dbReference type="Pfam" id="PF00656">
    <property type="entry name" value="Peptidase_C14"/>
    <property type="match status" value="1"/>
</dbReference>
<evidence type="ECO:0000256" key="10">
    <source>
        <dbReference type="ARBA" id="ARBA00023145"/>
    </source>
</evidence>
<dbReference type="InterPro" id="IPR002138">
    <property type="entry name" value="Pept_C14_p10"/>
</dbReference>
<dbReference type="EMBL" id="JAAGNN010000022">
    <property type="protein sequence ID" value="KAF4074724.1"/>
    <property type="molecule type" value="Genomic_DNA"/>
</dbReference>
<keyword evidence="6" id="KW-0053">Apoptosis</keyword>
<dbReference type="PANTHER" id="PTHR10454:SF206">
    <property type="entry name" value="CASPASE-6"/>
    <property type="match status" value="1"/>
</dbReference>
<evidence type="ECO:0000256" key="9">
    <source>
        <dbReference type="ARBA" id="ARBA00022813"/>
    </source>
</evidence>
<dbReference type="InterPro" id="IPR015917">
    <property type="entry name" value="Pept_C14A"/>
</dbReference>
<comment type="subunit">
    <text evidence="13">Heterotetramer that consists of two anti-parallel arranged heterodimers, each one formed by a 18 kDa (Caspase-6 subunit p18) and a 11 kDa (Caspase-6 subunit p11) subunit.</text>
</comment>
<evidence type="ECO:0000256" key="11">
    <source>
        <dbReference type="ARBA" id="ARBA00023242"/>
    </source>
</evidence>
<evidence type="ECO:0000256" key="8">
    <source>
        <dbReference type="ARBA" id="ARBA00022807"/>
    </source>
</evidence>
<dbReference type="GO" id="GO:0005737">
    <property type="term" value="C:cytoplasm"/>
    <property type="evidence" value="ECO:0007669"/>
    <property type="project" value="UniProtKB-SubCell"/>
</dbReference>
<evidence type="ECO:0000256" key="17">
    <source>
        <dbReference type="SAM" id="Coils"/>
    </source>
</evidence>
<organism evidence="20 21">
    <name type="scientific">Ameiurus melas</name>
    <name type="common">Black bullhead</name>
    <name type="synonym">Silurus melas</name>
    <dbReference type="NCBI Taxonomy" id="219545"/>
    <lineage>
        <taxon>Eukaryota</taxon>
        <taxon>Metazoa</taxon>
        <taxon>Chordata</taxon>
        <taxon>Craniata</taxon>
        <taxon>Vertebrata</taxon>
        <taxon>Euteleostomi</taxon>
        <taxon>Actinopterygii</taxon>
        <taxon>Neopterygii</taxon>
        <taxon>Teleostei</taxon>
        <taxon>Ostariophysi</taxon>
        <taxon>Siluriformes</taxon>
        <taxon>Ictaluridae</taxon>
        <taxon>Ameiurus</taxon>
    </lineage>
</organism>
<evidence type="ECO:0000256" key="5">
    <source>
        <dbReference type="ARBA" id="ARBA00022670"/>
    </source>
</evidence>
<dbReference type="Proteomes" id="UP000593565">
    <property type="component" value="Unassembled WGS sequence"/>
</dbReference>
<proteinExistence type="inferred from homology"/>
<accession>A0A7J5ZVS8</accession>
<comment type="similarity">
    <text evidence="3 16">Belongs to the peptidase C14A family.</text>
</comment>
<dbReference type="InterPro" id="IPR016129">
    <property type="entry name" value="Caspase_his_AS"/>
</dbReference>
<keyword evidence="21" id="KW-1185">Reference proteome</keyword>
<evidence type="ECO:0000256" key="13">
    <source>
        <dbReference type="ARBA" id="ARBA00029473"/>
    </source>
</evidence>
<evidence type="ECO:0000256" key="7">
    <source>
        <dbReference type="ARBA" id="ARBA00022801"/>
    </source>
</evidence>
<dbReference type="GO" id="GO:0043525">
    <property type="term" value="P:positive regulation of neuron apoptotic process"/>
    <property type="evidence" value="ECO:0007669"/>
    <property type="project" value="TreeGrafter"/>
</dbReference>